<evidence type="ECO:0000256" key="1">
    <source>
        <dbReference type="HAMAP-Rule" id="MF_01054"/>
    </source>
</evidence>
<dbReference type="PANTHER" id="PTHR34875:SF6">
    <property type="entry name" value="UPF0237 PROTEIN MJ1558"/>
    <property type="match status" value="1"/>
</dbReference>
<feature type="domain" description="ACT" evidence="2">
    <location>
        <begin position="5"/>
        <end position="79"/>
    </location>
</feature>
<organism evidence="3 4">
    <name type="scientific">Anaeromicropila populeti</name>
    <dbReference type="NCBI Taxonomy" id="37658"/>
    <lineage>
        <taxon>Bacteria</taxon>
        <taxon>Bacillati</taxon>
        <taxon>Bacillota</taxon>
        <taxon>Clostridia</taxon>
        <taxon>Lachnospirales</taxon>
        <taxon>Lachnospiraceae</taxon>
        <taxon>Anaeromicropila</taxon>
    </lineage>
</organism>
<accession>A0A1I6KXW5</accession>
<dbReference type="EMBL" id="FOYZ01000011">
    <property type="protein sequence ID" value="SFR96055.1"/>
    <property type="molecule type" value="Genomic_DNA"/>
</dbReference>
<proteinExistence type="inferred from homology"/>
<dbReference type="RefSeq" id="WP_092562044.1">
    <property type="nucleotide sequence ID" value="NZ_FOYZ01000011.1"/>
</dbReference>
<keyword evidence="4" id="KW-1185">Reference proteome</keyword>
<dbReference type="InterPro" id="IPR002912">
    <property type="entry name" value="ACT_dom"/>
</dbReference>
<protein>
    <recommendedName>
        <fullName evidence="1">UPF0237 protein SAMN05661086_02869</fullName>
    </recommendedName>
</protein>
<evidence type="ECO:0000313" key="3">
    <source>
        <dbReference type="EMBL" id="SFR96055.1"/>
    </source>
</evidence>
<dbReference type="PROSITE" id="PS51671">
    <property type="entry name" value="ACT"/>
    <property type="match status" value="1"/>
</dbReference>
<name>A0A1I6KXW5_9FIRM</name>
<dbReference type="STRING" id="37658.SAMN05661086_02869"/>
<dbReference type="NCBIfam" id="NF001220">
    <property type="entry name" value="PRK00194.1"/>
    <property type="match status" value="1"/>
</dbReference>
<dbReference type="CDD" id="cd04872">
    <property type="entry name" value="ACT_1ZPV"/>
    <property type="match status" value="1"/>
</dbReference>
<dbReference type="Proteomes" id="UP000199659">
    <property type="component" value="Unassembled WGS sequence"/>
</dbReference>
<reference evidence="3 4" key="1">
    <citation type="submission" date="2016-10" db="EMBL/GenBank/DDBJ databases">
        <authorList>
            <person name="de Groot N.N."/>
        </authorList>
    </citation>
    <scope>NUCLEOTIDE SEQUENCE [LARGE SCALE GENOMIC DNA]</scope>
    <source>
        <strain evidence="3 4">743A</strain>
    </source>
</reference>
<evidence type="ECO:0000313" key="4">
    <source>
        <dbReference type="Proteomes" id="UP000199659"/>
    </source>
</evidence>
<evidence type="ECO:0000259" key="2">
    <source>
        <dbReference type="PROSITE" id="PS51671"/>
    </source>
</evidence>
<dbReference type="AlphaFoldDB" id="A0A1I6KXW5"/>
<dbReference type="PANTHER" id="PTHR34875">
    <property type="entry name" value="UPF0237 PROTEIN MJ1558"/>
    <property type="match status" value="1"/>
</dbReference>
<comment type="similarity">
    <text evidence="1">Belongs to the UPF0237 family.</text>
</comment>
<dbReference type="SUPFAM" id="SSF55021">
    <property type="entry name" value="ACT-like"/>
    <property type="match status" value="1"/>
</dbReference>
<dbReference type="Pfam" id="PF13740">
    <property type="entry name" value="ACT_6"/>
    <property type="match status" value="1"/>
</dbReference>
<gene>
    <name evidence="3" type="ORF">SAMN05661086_02869</name>
</gene>
<dbReference type="HAMAP" id="MF_01054">
    <property type="entry name" value="UPF0237"/>
    <property type="match status" value="1"/>
</dbReference>
<dbReference type="Gene3D" id="3.30.70.260">
    <property type="match status" value="1"/>
</dbReference>
<dbReference type="OrthoDB" id="9803078at2"/>
<dbReference type="InterPro" id="IPR050990">
    <property type="entry name" value="UPF0237/GcvR_regulator"/>
</dbReference>
<dbReference type="InterPro" id="IPR045865">
    <property type="entry name" value="ACT-like_dom_sf"/>
</dbReference>
<dbReference type="InterPro" id="IPR022986">
    <property type="entry name" value="UPF0237_ACT"/>
</dbReference>
<sequence>MKKSIITVVGKDSVGIIAKVCTYLANNNVNVLDISQTIVQGYFNMMMIADTNEAKKDFMIIGEELEQIGEEIGCSIKMQHEDIFNKMHRI</sequence>